<dbReference type="Gene3D" id="1.10.12.10">
    <property type="entry name" value="Lyase 2-enoyl-coa Hydratase, Chain A, domain 2"/>
    <property type="match status" value="1"/>
</dbReference>
<reference evidence="3 4" key="1">
    <citation type="submission" date="2017-05" db="EMBL/GenBank/DDBJ databases">
        <title>Complete and WGS of Bordetella genogroups.</title>
        <authorList>
            <person name="Spilker T."/>
            <person name="LiPuma J."/>
        </authorList>
    </citation>
    <scope>NUCLEOTIDE SEQUENCE [LARGE SCALE GENOMIC DNA]</scope>
    <source>
        <strain evidence="3 4">AU9919</strain>
    </source>
</reference>
<dbReference type="PANTHER" id="PTHR11941">
    <property type="entry name" value="ENOYL-COA HYDRATASE-RELATED"/>
    <property type="match status" value="1"/>
</dbReference>
<dbReference type="InterPro" id="IPR014748">
    <property type="entry name" value="Enoyl-CoA_hydra_C"/>
</dbReference>
<dbReference type="InterPro" id="IPR001753">
    <property type="entry name" value="Enoyl-CoA_hydra/iso"/>
</dbReference>
<accession>A0A261TMC1</accession>
<dbReference type="AlphaFoldDB" id="A0A261TMC1"/>
<evidence type="ECO:0000256" key="1">
    <source>
        <dbReference type="ARBA" id="ARBA00005254"/>
    </source>
</evidence>
<proteinExistence type="inferred from homology"/>
<dbReference type="Gene3D" id="3.90.226.10">
    <property type="entry name" value="2-enoyl-CoA Hydratase, Chain A, domain 1"/>
    <property type="match status" value="1"/>
</dbReference>
<dbReference type="InterPro" id="IPR029045">
    <property type="entry name" value="ClpP/crotonase-like_dom_sf"/>
</dbReference>
<dbReference type="FunFam" id="1.10.12.10:FF:000001">
    <property type="entry name" value="Probable enoyl-CoA hydratase, mitochondrial"/>
    <property type="match status" value="1"/>
</dbReference>
<evidence type="ECO:0000313" key="4">
    <source>
        <dbReference type="Proteomes" id="UP000216885"/>
    </source>
</evidence>
<protein>
    <submittedName>
        <fullName evidence="3">Enoyl-CoA hydratase</fullName>
    </submittedName>
</protein>
<dbReference type="RefSeq" id="WP_094839202.1">
    <property type="nucleotide sequence ID" value="NZ_NEVQ01000022.1"/>
</dbReference>
<dbReference type="GO" id="GO:0006635">
    <property type="term" value="P:fatty acid beta-oxidation"/>
    <property type="evidence" value="ECO:0007669"/>
    <property type="project" value="TreeGrafter"/>
</dbReference>
<sequence length="256" mass="27697">MSVKLEYDGEFAHISLNRPEVLNALSFEVLSELSSALTRVAESDARALIFTGAGEKAFCAGADIPELMNRPLMQELEGAAKGQAVFNQIAALKIPSIAVIHGYAFGGGLELALACTFRVATERAKVGLPEVKLGLIPGYGGTQRLPRLVGEGRALDMIMSGRTVAAEEAERIGLVNRIDNEGSPLEIGKRYLEPYLKHSLCALFFAREAVQRGGRTGLEDGLRIERDLSTLAYRSDDAAEGLRAFVEKRPANFKDC</sequence>
<dbReference type="FunFam" id="3.90.226.10:FF:000009">
    <property type="entry name" value="Carnitinyl-CoA dehydratase"/>
    <property type="match status" value="1"/>
</dbReference>
<gene>
    <name evidence="3" type="ORF">CAL20_23580</name>
</gene>
<dbReference type="GO" id="GO:0016836">
    <property type="term" value="F:hydro-lyase activity"/>
    <property type="evidence" value="ECO:0007669"/>
    <property type="project" value="UniProtKB-ARBA"/>
</dbReference>
<organism evidence="3 4">
    <name type="scientific">Bordetella genomosp. 4</name>
    <dbReference type="NCBI Taxonomy" id="463044"/>
    <lineage>
        <taxon>Bacteria</taxon>
        <taxon>Pseudomonadati</taxon>
        <taxon>Pseudomonadota</taxon>
        <taxon>Betaproteobacteria</taxon>
        <taxon>Burkholderiales</taxon>
        <taxon>Alcaligenaceae</taxon>
        <taxon>Bordetella</taxon>
    </lineage>
</organism>
<comment type="caution">
    <text evidence="3">The sequence shown here is derived from an EMBL/GenBank/DDBJ whole genome shotgun (WGS) entry which is preliminary data.</text>
</comment>
<dbReference type="SUPFAM" id="SSF52096">
    <property type="entry name" value="ClpP/crotonase"/>
    <property type="match status" value="1"/>
</dbReference>
<comment type="similarity">
    <text evidence="1">Belongs to the enoyl-CoA hydratase/isomerase family.</text>
</comment>
<dbReference type="EMBL" id="NEVQ01000022">
    <property type="protein sequence ID" value="OZI50808.1"/>
    <property type="molecule type" value="Genomic_DNA"/>
</dbReference>
<dbReference type="PANTHER" id="PTHR11941:SF54">
    <property type="entry name" value="ENOYL-COA HYDRATASE, MITOCHONDRIAL"/>
    <property type="match status" value="1"/>
</dbReference>
<keyword evidence="4" id="KW-1185">Reference proteome</keyword>
<keyword evidence="2" id="KW-0456">Lyase</keyword>
<name>A0A261TMC1_9BORD</name>
<dbReference type="CDD" id="cd06558">
    <property type="entry name" value="crotonase-like"/>
    <property type="match status" value="1"/>
</dbReference>
<evidence type="ECO:0000256" key="2">
    <source>
        <dbReference type="ARBA" id="ARBA00023239"/>
    </source>
</evidence>
<dbReference type="Pfam" id="PF00378">
    <property type="entry name" value="ECH_1"/>
    <property type="match status" value="1"/>
</dbReference>
<evidence type="ECO:0000313" key="3">
    <source>
        <dbReference type="EMBL" id="OZI50808.1"/>
    </source>
</evidence>
<dbReference type="Proteomes" id="UP000216885">
    <property type="component" value="Unassembled WGS sequence"/>
</dbReference>